<organism evidence="2 3">
    <name type="scientific">Durusdinium trenchii</name>
    <dbReference type="NCBI Taxonomy" id="1381693"/>
    <lineage>
        <taxon>Eukaryota</taxon>
        <taxon>Sar</taxon>
        <taxon>Alveolata</taxon>
        <taxon>Dinophyceae</taxon>
        <taxon>Suessiales</taxon>
        <taxon>Symbiodiniaceae</taxon>
        <taxon>Durusdinium</taxon>
    </lineage>
</organism>
<evidence type="ECO:0000313" key="2">
    <source>
        <dbReference type="EMBL" id="CAK8990360.1"/>
    </source>
</evidence>
<gene>
    <name evidence="2" type="ORF">CCMP2556_LOCUS2026</name>
</gene>
<accession>A0ABP0HJR4</accession>
<sequence>MRSTKHWRAPSKDPTTKDLPGPGREAKSASDGDLGNALRSLKTQGRLHRAAVHDKFCYGADATGGEVIKGAGAVPTCSGVWTSDMSELVKFHNRSVRHIKPSKLALIPVEDKKKKKKKKVDEDELCMSERELYEADQSYRNIRKLRRAFYPDSFEREKTNKEAAVASVSSLIAGRLLQA</sequence>
<comment type="caution">
    <text evidence="2">The sequence shown here is derived from an EMBL/GenBank/DDBJ whole genome shotgun (WGS) entry which is preliminary data.</text>
</comment>
<protein>
    <submittedName>
        <fullName evidence="2">Uncharacterized protein</fullName>
    </submittedName>
</protein>
<dbReference type="EMBL" id="CAXAMN010000736">
    <property type="protein sequence ID" value="CAK8990360.1"/>
    <property type="molecule type" value="Genomic_DNA"/>
</dbReference>
<reference evidence="2 3" key="1">
    <citation type="submission" date="2024-02" db="EMBL/GenBank/DDBJ databases">
        <authorList>
            <person name="Chen Y."/>
            <person name="Shah S."/>
            <person name="Dougan E. K."/>
            <person name="Thang M."/>
            <person name="Chan C."/>
        </authorList>
    </citation>
    <scope>NUCLEOTIDE SEQUENCE [LARGE SCALE GENOMIC DNA]</scope>
</reference>
<feature type="region of interest" description="Disordered" evidence="1">
    <location>
        <begin position="1"/>
        <end position="35"/>
    </location>
</feature>
<evidence type="ECO:0000256" key="1">
    <source>
        <dbReference type="SAM" id="MobiDB-lite"/>
    </source>
</evidence>
<proteinExistence type="predicted"/>
<evidence type="ECO:0000313" key="3">
    <source>
        <dbReference type="Proteomes" id="UP001642484"/>
    </source>
</evidence>
<dbReference type="Proteomes" id="UP001642484">
    <property type="component" value="Unassembled WGS sequence"/>
</dbReference>
<keyword evidence="3" id="KW-1185">Reference proteome</keyword>
<name>A0ABP0HJR4_9DINO</name>